<protein>
    <recommendedName>
        <fullName evidence="4">WG repeat-containing protein</fullName>
    </recommendedName>
</protein>
<organism evidence="2 3">
    <name type="scientific">Nonlabens spongiae</name>
    <dbReference type="NCBI Taxonomy" id="331648"/>
    <lineage>
        <taxon>Bacteria</taxon>
        <taxon>Pseudomonadati</taxon>
        <taxon>Bacteroidota</taxon>
        <taxon>Flavobacteriia</taxon>
        <taxon>Flavobacteriales</taxon>
        <taxon>Flavobacteriaceae</taxon>
        <taxon>Nonlabens</taxon>
    </lineage>
</organism>
<dbReference type="OrthoDB" id="697275at2"/>
<proteinExistence type="predicted"/>
<keyword evidence="1" id="KW-0732">Signal</keyword>
<dbReference type="Pfam" id="PF14903">
    <property type="entry name" value="WG_beta_rep"/>
    <property type="match status" value="1"/>
</dbReference>
<feature type="chain" id="PRO_5012371056" description="WG repeat-containing protein" evidence="1">
    <location>
        <begin position="20"/>
        <end position="177"/>
    </location>
</feature>
<dbReference type="Proteomes" id="UP000193431">
    <property type="component" value="Chromosome"/>
</dbReference>
<evidence type="ECO:0000313" key="3">
    <source>
        <dbReference type="Proteomes" id="UP000193431"/>
    </source>
</evidence>
<keyword evidence="3" id="KW-1185">Reference proteome</keyword>
<dbReference type="STRING" id="331648.BST97_05940"/>
<dbReference type="PROSITE" id="PS51257">
    <property type="entry name" value="PROKAR_LIPOPROTEIN"/>
    <property type="match status" value="1"/>
</dbReference>
<evidence type="ECO:0000256" key="1">
    <source>
        <dbReference type="SAM" id="SignalP"/>
    </source>
</evidence>
<dbReference type="InterPro" id="IPR032774">
    <property type="entry name" value="WG_beta_rep"/>
</dbReference>
<name>A0A1W6MJ92_9FLAO</name>
<dbReference type="AlphaFoldDB" id="A0A1W6MJ92"/>
<accession>A0A1W6MJ92</accession>
<reference evidence="2 3" key="1">
    <citation type="submission" date="2016-11" db="EMBL/GenBank/DDBJ databases">
        <title>Trade-off between light-utilization and light-protection in marine flavobacteria.</title>
        <authorList>
            <person name="Kumagai Y."/>
        </authorList>
    </citation>
    <scope>NUCLEOTIDE SEQUENCE [LARGE SCALE GENOMIC DNA]</scope>
    <source>
        <strain evidence="2 3">JCM 13191</strain>
    </source>
</reference>
<dbReference type="RefSeq" id="WP_085766366.1">
    <property type="nucleotide sequence ID" value="NZ_CP019344.1"/>
</dbReference>
<feature type="signal peptide" evidence="1">
    <location>
        <begin position="1"/>
        <end position="19"/>
    </location>
</feature>
<evidence type="ECO:0008006" key="4">
    <source>
        <dbReference type="Google" id="ProtNLM"/>
    </source>
</evidence>
<evidence type="ECO:0000313" key="2">
    <source>
        <dbReference type="EMBL" id="ARN77566.1"/>
    </source>
</evidence>
<sequence>MKIFLLLILNLLIVTSCQSGKSEWHLIKNFDQVSKHEPFGYKSGYINQIGDTVIPLDKYVRCFTDTAIYYAIVYDKKQGLIGIDLNEKKLFNAVWDGEGSVIKESEGMILIEENGKFGFANYKGKTIIEPRFEYAESFRNGKARVSKGNITRNNALEKLEINNWYFIDKNGNEIIEN</sequence>
<gene>
    <name evidence="2" type="ORF">BST97_05940</name>
</gene>
<dbReference type="EMBL" id="CP019344">
    <property type="protein sequence ID" value="ARN77566.1"/>
    <property type="molecule type" value="Genomic_DNA"/>
</dbReference>